<name>A0A8S1YFU8_9CILI</name>
<feature type="transmembrane region" description="Helical" evidence="1">
    <location>
        <begin position="205"/>
        <end position="231"/>
    </location>
</feature>
<feature type="transmembrane region" description="Helical" evidence="1">
    <location>
        <begin position="55"/>
        <end position="78"/>
    </location>
</feature>
<evidence type="ECO:0000256" key="1">
    <source>
        <dbReference type="SAM" id="Phobius"/>
    </source>
</evidence>
<dbReference type="AlphaFoldDB" id="A0A8S1YFU8"/>
<feature type="transmembrane region" description="Helical" evidence="1">
    <location>
        <begin position="172"/>
        <end position="193"/>
    </location>
</feature>
<keyword evidence="1" id="KW-0472">Membrane</keyword>
<dbReference type="EMBL" id="CAJJDO010000167">
    <property type="protein sequence ID" value="CAD8212188.1"/>
    <property type="molecule type" value="Genomic_DNA"/>
</dbReference>
<evidence type="ECO:0008006" key="4">
    <source>
        <dbReference type="Google" id="ProtNLM"/>
    </source>
</evidence>
<comment type="caution">
    <text evidence="2">The sequence shown here is derived from an EMBL/GenBank/DDBJ whole genome shotgun (WGS) entry which is preliminary data.</text>
</comment>
<dbReference type="Proteomes" id="UP000689195">
    <property type="component" value="Unassembled WGS sequence"/>
</dbReference>
<gene>
    <name evidence="2" type="ORF">PPENT_87.1.T1670017</name>
</gene>
<protein>
    <recommendedName>
        <fullName evidence="4">Transmembrane protein</fullName>
    </recommendedName>
</protein>
<feature type="transmembrane region" description="Helical" evidence="1">
    <location>
        <begin position="257"/>
        <end position="283"/>
    </location>
</feature>
<dbReference type="OrthoDB" id="305045at2759"/>
<keyword evidence="1" id="KW-1133">Transmembrane helix</keyword>
<sequence length="308" mass="35535">MNTIDILEYGLKALGMAVQKSRMDVRMGVSIMIKIIFFALWFLQSGDSKYMGGHFATTLITWVVFHVYIIFIELSYIVEGANIIKMRKQSYKIIDSVQSGILIIYFSVQVYQYQIQTAFNMITLISLFIDIALNFDQLLKFIEKEKLFLQKQQYKKNNSDDNEEVIVTGGEITFYISIMIGGGLGLFVVIIMLSELQNKPELEAFPFYVWSLYLCMIGEGIFIIFVMYFLIPQAKTPRTDQIDTTKSFCGCSPSKHFLCLMYGICIGLFSLYYAFFLGIYGLYKFIFKVLECIGWLHKNSQSQVHPAR</sequence>
<evidence type="ECO:0000313" key="2">
    <source>
        <dbReference type="EMBL" id="CAD8212188.1"/>
    </source>
</evidence>
<reference evidence="2" key="1">
    <citation type="submission" date="2021-01" db="EMBL/GenBank/DDBJ databases">
        <authorList>
            <consortium name="Genoscope - CEA"/>
            <person name="William W."/>
        </authorList>
    </citation>
    <scope>NUCLEOTIDE SEQUENCE</scope>
</reference>
<proteinExistence type="predicted"/>
<keyword evidence="1" id="KW-0812">Transmembrane</keyword>
<accession>A0A8S1YFU8</accession>
<organism evidence="2 3">
    <name type="scientific">Paramecium pentaurelia</name>
    <dbReference type="NCBI Taxonomy" id="43138"/>
    <lineage>
        <taxon>Eukaryota</taxon>
        <taxon>Sar</taxon>
        <taxon>Alveolata</taxon>
        <taxon>Ciliophora</taxon>
        <taxon>Intramacronucleata</taxon>
        <taxon>Oligohymenophorea</taxon>
        <taxon>Peniculida</taxon>
        <taxon>Parameciidae</taxon>
        <taxon>Paramecium</taxon>
    </lineage>
</organism>
<feature type="transmembrane region" description="Helical" evidence="1">
    <location>
        <begin position="25"/>
        <end position="43"/>
    </location>
</feature>
<keyword evidence="3" id="KW-1185">Reference proteome</keyword>
<evidence type="ECO:0000313" key="3">
    <source>
        <dbReference type="Proteomes" id="UP000689195"/>
    </source>
</evidence>